<dbReference type="PROSITE" id="PS50835">
    <property type="entry name" value="IG_LIKE"/>
    <property type="match status" value="3"/>
</dbReference>
<dbReference type="CDD" id="cd00063">
    <property type="entry name" value="FN3"/>
    <property type="match status" value="4"/>
</dbReference>
<dbReference type="Pfam" id="PF00041">
    <property type="entry name" value="fn3"/>
    <property type="match status" value="4"/>
</dbReference>
<proteinExistence type="predicted"/>
<evidence type="ECO:0000256" key="2">
    <source>
        <dbReference type="ARBA" id="ARBA00023157"/>
    </source>
</evidence>
<dbReference type="Gene3D" id="2.60.40.10">
    <property type="entry name" value="Immunoglobulins"/>
    <property type="match status" value="7"/>
</dbReference>
<evidence type="ECO:0000313" key="8">
    <source>
        <dbReference type="Proteomes" id="UP001303046"/>
    </source>
</evidence>
<dbReference type="Pfam" id="PF13927">
    <property type="entry name" value="Ig_3"/>
    <property type="match status" value="2"/>
</dbReference>
<feature type="domain" description="Ig-like" evidence="5">
    <location>
        <begin position="26"/>
        <end position="117"/>
    </location>
</feature>
<dbReference type="SUPFAM" id="SSF48726">
    <property type="entry name" value="Immunoglobulin"/>
    <property type="match status" value="3"/>
</dbReference>
<evidence type="ECO:0000256" key="1">
    <source>
        <dbReference type="ARBA" id="ARBA00022737"/>
    </source>
</evidence>
<feature type="region of interest" description="Disordered" evidence="3">
    <location>
        <begin position="726"/>
        <end position="762"/>
    </location>
</feature>
<gene>
    <name evidence="7" type="primary">Necator_chrII.g6787</name>
    <name evidence="7" type="ORF">RB195_018994</name>
</gene>
<organism evidence="7 8">
    <name type="scientific">Necator americanus</name>
    <name type="common">Human hookworm</name>
    <dbReference type="NCBI Taxonomy" id="51031"/>
    <lineage>
        <taxon>Eukaryota</taxon>
        <taxon>Metazoa</taxon>
        <taxon>Ecdysozoa</taxon>
        <taxon>Nematoda</taxon>
        <taxon>Chromadorea</taxon>
        <taxon>Rhabditida</taxon>
        <taxon>Rhabditina</taxon>
        <taxon>Rhabditomorpha</taxon>
        <taxon>Strongyloidea</taxon>
        <taxon>Ancylostomatidae</taxon>
        <taxon>Bunostominae</taxon>
        <taxon>Necator</taxon>
    </lineage>
</organism>
<evidence type="ECO:0000259" key="5">
    <source>
        <dbReference type="PROSITE" id="PS50835"/>
    </source>
</evidence>
<evidence type="ECO:0000313" key="7">
    <source>
        <dbReference type="EMBL" id="KAK6736048.1"/>
    </source>
</evidence>
<keyword evidence="1" id="KW-0677">Repeat</keyword>
<feature type="domain" description="Ig-like" evidence="5">
    <location>
        <begin position="129"/>
        <end position="208"/>
    </location>
</feature>
<dbReference type="InterPro" id="IPR050964">
    <property type="entry name" value="Striated_Muscle_Regulatory"/>
</dbReference>
<evidence type="ECO:0000256" key="4">
    <source>
        <dbReference type="SAM" id="SignalP"/>
    </source>
</evidence>
<dbReference type="InterPro" id="IPR036116">
    <property type="entry name" value="FN3_sf"/>
</dbReference>
<dbReference type="InterPro" id="IPR003961">
    <property type="entry name" value="FN3_dom"/>
</dbReference>
<dbReference type="PROSITE" id="PS50853">
    <property type="entry name" value="FN3"/>
    <property type="match status" value="4"/>
</dbReference>
<feature type="signal peptide" evidence="4">
    <location>
        <begin position="1"/>
        <end position="22"/>
    </location>
</feature>
<dbReference type="SMART" id="SM00408">
    <property type="entry name" value="IGc2"/>
    <property type="match status" value="3"/>
</dbReference>
<dbReference type="Proteomes" id="UP001303046">
    <property type="component" value="Unassembled WGS sequence"/>
</dbReference>
<dbReference type="InterPro" id="IPR003599">
    <property type="entry name" value="Ig_sub"/>
</dbReference>
<dbReference type="SMART" id="SM00409">
    <property type="entry name" value="IG"/>
    <property type="match status" value="3"/>
</dbReference>
<feature type="region of interest" description="Disordered" evidence="3">
    <location>
        <begin position="410"/>
        <end position="436"/>
    </location>
</feature>
<keyword evidence="8" id="KW-1185">Reference proteome</keyword>
<dbReference type="InterPro" id="IPR036179">
    <property type="entry name" value="Ig-like_dom_sf"/>
</dbReference>
<feature type="domain" description="Fibronectin type-III" evidence="6">
    <location>
        <begin position="428"/>
        <end position="524"/>
    </location>
</feature>
<keyword evidence="2" id="KW-1015">Disulfide bond</keyword>
<evidence type="ECO:0000259" key="6">
    <source>
        <dbReference type="PROSITE" id="PS50853"/>
    </source>
</evidence>
<dbReference type="SUPFAM" id="SSF49265">
    <property type="entry name" value="Fibronectin type III"/>
    <property type="match status" value="2"/>
</dbReference>
<evidence type="ECO:0000256" key="3">
    <source>
        <dbReference type="SAM" id="MobiDB-lite"/>
    </source>
</evidence>
<feature type="domain" description="Ig-like" evidence="5">
    <location>
        <begin position="228"/>
        <end position="312"/>
    </location>
</feature>
<feature type="domain" description="Fibronectin type-III" evidence="6">
    <location>
        <begin position="319"/>
        <end position="423"/>
    </location>
</feature>
<feature type="domain" description="Fibronectin type-III" evidence="6">
    <location>
        <begin position="622"/>
        <end position="739"/>
    </location>
</feature>
<keyword evidence="4" id="KW-0732">Signal</keyword>
<dbReference type="EMBL" id="JAVFWL010000002">
    <property type="protein sequence ID" value="KAK6736048.1"/>
    <property type="molecule type" value="Genomic_DNA"/>
</dbReference>
<protein>
    <recommendedName>
        <fullName evidence="9">Fibronectin type III domain protein</fullName>
    </recommendedName>
</protein>
<dbReference type="SMART" id="SM00060">
    <property type="entry name" value="FN3"/>
    <property type="match status" value="4"/>
</dbReference>
<dbReference type="PANTHER" id="PTHR13817:SF166">
    <property type="entry name" value="NEURONAL IGCAM-RELATED"/>
    <property type="match status" value="1"/>
</dbReference>
<name>A0ABR1CC37_NECAM</name>
<feature type="chain" id="PRO_5046065955" description="Fibronectin type III domain protein" evidence="4">
    <location>
        <begin position="23"/>
        <end position="804"/>
    </location>
</feature>
<dbReference type="CDD" id="cd00096">
    <property type="entry name" value="Ig"/>
    <property type="match status" value="1"/>
</dbReference>
<evidence type="ECO:0008006" key="9">
    <source>
        <dbReference type="Google" id="ProtNLM"/>
    </source>
</evidence>
<dbReference type="InterPro" id="IPR003598">
    <property type="entry name" value="Ig_sub2"/>
</dbReference>
<feature type="domain" description="Fibronectin type-III" evidence="6">
    <location>
        <begin position="528"/>
        <end position="617"/>
    </location>
</feature>
<dbReference type="InterPro" id="IPR013098">
    <property type="entry name" value="Ig_I-set"/>
</dbReference>
<comment type="caution">
    <text evidence="7">The sequence shown here is derived from an EMBL/GenBank/DDBJ whole genome shotgun (WGS) entry which is preliminary data.</text>
</comment>
<accession>A0ABR1CC37</accession>
<sequence>MKRRRIHITYVALLVVARFAHAIDDPARLVVRPDSSAVASDSRISFFCRADGNPLPNVVWKINGKPLSNSRFIVKSLPTGLSTLRIDPVLASDNQTTVSCSADNGVANPVVADAVITVLDKADLPSGFPIVDAHPTLKSVEQGRTAHVTCRVRGDPRPKVLWLRDLVPIDIRAEGRYSVSTMGNPGALMIQQAREEDQGKYECVARNSFGVVHSKAAHLYVKVRRVPPYFSYKLEKIYRIGAGGSVNLTCVAVGFPMPRVFWKKSDDVVLSDPATAPIGKNVLTLTNVEQSENFTCVAVSKLGNIEATTLVEVKPLPPPPRHFQVSTVTSDTVTLTWERPVLTEPAVEYLIKYRQKSHSRTGVYSPGYADSNGVKKWKVSQSETSTTIPDLEPFQLYEFVIATVGDFGEGPSSIPKEAQTAEAAPGSPPTKVQARSLNRDSVLVKWSPSEKPNGMITGYRIFYTNNDRSSPIASWEMHETKSDELMATLYGLEMDKRYYVVVQARNAQGSSPMSAVVTVATKPGTPGQPMSLAAKPLDSRRVQLSWEKPLFSLPVTGYVIWFNGTGGEKELTLTSPHEKHTVMGLHPNTSYGFKVAAISARGNGEFCELVFTTTPPSTLTGSPRLINVTATSSSVLHVSWLQPETTHQIVQYRIQYRIVNSENVTSAAITSSYEEDGDEDVPDTITPLIYSMLVNDSEATAANITSLQPFTIYEVTVAAATELGYGPESNPVRRQTLEDAGQTSKSGAALNQGKEMKDGEKVSTYEKERAELAKFGNVSPIRWAQEIEKVDSWRTQTSHGSYIK</sequence>
<dbReference type="PRINTS" id="PR00014">
    <property type="entry name" value="FNTYPEIII"/>
</dbReference>
<dbReference type="InterPro" id="IPR007110">
    <property type="entry name" value="Ig-like_dom"/>
</dbReference>
<dbReference type="InterPro" id="IPR013783">
    <property type="entry name" value="Ig-like_fold"/>
</dbReference>
<dbReference type="Pfam" id="PF07679">
    <property type="entry name" value="I-set"/>
    <property type="match status" value="1"/>
</dbReference>
<reference evidence="7 8" key="1">
    <citation type="submission" date="2023-08" db="EMBL/GenBank/DDBJ databases">
        <title>A Necator americanus chromosomal reference genome.</title>
        <authorList>
            <person name="Ilik V."/>
            <person name="Petrzelkova K.J."/>
            <person name="Pardy F."/>
            <person name="Fuh T."/>
            <person name="Niatou-Singa F.S."/>
            <person name="Gouil Q."/>
            <person name="Baker L."/>
            <person name="Ritchie M.E."/>
            <person name="Jex A.R."/>
            <person name="Gazzola D."/>
            <person name="Li H."/>
            <person name="Toshio Fujiwara R."/>
            <person name="Zhan B."/>
            <person name="Aroian R.V."/>
            <person name="Pafco B."/>
            <person name="Schwarz E.M."/>
        </authorList>
    </citation>
    <scope>NUCLEOTIDE SEQUENCE [LARGE SCALE GENOMIC DNA]</scope>
    <source>
        <strain evidence="7 8">Aroian</strain>
        <tissue evidence="7">Whole animal</tissue>
    </source>
</reference>
<dbReference type="PANTHER" id="PTHR13817">
    <property type="entry name" value="TITIN"/>
    <property type="match status" value="1"/>
</dbReference>